<keyword evidence="3" id="KW-1185">Reference proteome</keyword>
<comment type="caution">
    <text evidence="2">The sequence shown here is derived from an EMBL/GenBank/DDBJ whole genome shotgun (WGS) entry which is preliminary data.</text>
</comment>
<proteinExistence type="predicted"/>
<evidence type="ECO:0000259" key="1">
    <source>
        <dbReference type="PROSITE" id="PS50035"/>
    </source>
</evidence>
<sequence>MEAMPPSFIDTVEQALGGMDAGVHAVSEANLIRIIDTPHVWGRPMTSSGVSALAAQSVQDMAGIVESIIAGANQHVDIVSLNPPLGVFQKAVENGLAKLAQRIGTAPITIRFLFGYVMLYDTVTKFQERLATFCKENKLPVQTMTILVGQLSTSLAGASWNHAKIVAADGSVALVGGHNLWDGAYGSYPPVHDISVEVRGGAAAHAQQFAEFLWRKGENLLIVKRINQSFALAALAAGTARDQVTLTHPAVPQTQVQQEGGEGWAPGRVLSLGRGGVLGQNASDVAKEQVIKGARSSLYICQQDLMFTGANKEREHLVCHWIAEALLASDTLKVNVVVSPLDAAGGGQQYSWGNGASGTNEFLRRLITEKAASKTKAGGANERLAVAPFCFNEVKFTAEGTDYKWPDPPSGSRCGRMGTVVPTPAIFSSDPAPGNHAKVYIADESCYYVGSDNLYPHNLMEFGYLVEGKAATDLVRDYWNQVWAYSAPHAYKK</sequence>
<dbReference type="SUPFAM" id="SSF56024">
    <property type="entry name" value="Phospholipase D/nuclease"/>
    <property type="match status" value="2"/>
</dbReference>
<protein>
    <recommendedName>
        <fullName evidence="1">PLD phosphodiesterase domain-containing protein</fullName>
    </recommendedName>
</protein>
<dbReference type="InterPro" id="IPR001736">
    <property type="entry name" value="PLipase_D/transphosphatidylase"/>
</dbReference>
<evidence type="ECO:0000313" key="2">
    <source>
        <dbReference type="EMBL" id="MBO2452423.1"/>
    </source>
</evidence>
<dbReference type="AlphaFoldDB" id="A0A939T6W0"/>
<dbReference type="PANTHER" id="PTHR21248:SF22">
    <property type="entry name" value="PHOSPHOLIPASE D"/>
    <property type="match status" value="1"/>
</dbReference>
<accession>A0A939T6W0</accession>
<reference evidence="2" key="1">
    <citation type="submission" date="2021-03" db="EMBL/GenBank/DDBJ databases">
        <authorList>
            <person name="Kanchanasin P."/>
            <person name="Saeng-In P."/>
            <person name="Phongsopitanun W."/>
            <person name="Yuki M."/>
            <person name="Kudo T."/>
            <person name="Ohkuma M."/>
            <person name="Tanasupawat S."/>
        </authorList>
    </citation>
    <scope>NUCLEOTIDE SEQUENCE</scope>
    <source>
        <strain evidence="2">GKU 128</strain>
    </source>
</reference>
<gene>
    <name evidence="2" type="ORF">J4573_35405</name>
</gene>
<dbReference type="RefSeq" id="WP_208260441.1">
    <property type="nucleotide sequence ID" value="NZ_JAGEOJ010000016.1"/>
</dbReference>
<dbReference type="Proteomes" id="UP000669179">
    <property type="component" value="Unassembled WGS sequence"/>
</dbReference>
<dbReference type="SMR" id="A0A939T6W0"/>
<evidence type="ECO:0000313" key="3">
    <source>
        <dbReference type="Proteomes" id="UP000669179"/>
    </source>
</evidence>
<dbReference type="GO" id="GO:0032049">
    <property type="term" value="P:cardiolipin biosynthetic process"/>
    <property type="evidence" value="ECO:0007669"/>
    <property type="project" value="TreeGrafter"/>
</dbReference>
<name>A0A939T6W0_9ACTN</name>
<dbReference type="SMART" id="SM00155">
    <property type="entry name" value="PLDc"/>
    <property type="match status" value="2"/>
</dbReference>
<dbReference type="GO" id="GO:0008808">
    <property type="term" value="F:cardiolipin synthase activity"/>
    <property type="evidence" value="ECO:0007669"/>
    <property type="project" value="TreeGrafter"/>
</dbReference>
<dbReference type="GO" id="GO:0016020">
    <property type="term" value="C:membrane"/>
    <property type="evidence" value="ECO:0007669"/>
    <property type="project" value="TreeGrafter"/>
</dbReference>
<dbReference type="PROSITE" id="PS50035">
    <property type="entry name" value="PLD"/>
    <property type="match status" value="2"/>
</dbReference>
<dbReference type="PANTHER" id="PTHR21248">
    <property type="entry name" value="CARDIOLIPIN SYNTHASE"/>
    <property type="match status" value="1"/>
</dbReference>
<dbReference type="Gene3D" id="3.30.870.10">
    <property type="entry name" value="Endonuclease Chain A"/>
    <property type="match status" value="2"/>
</dbReference>
<organism evidence="2 3">
    <name type="scientific">Actinomadura barringtoniae</name>
    <dbReference type="NCBI Taxonomy" id="1427535"/>
    <lineage>
        <taxon>Bacteria</taxon>
        <taxon>Bacillati</taxon>
        <taxon>Actinomycetota</taxon>
        <taxon>Actinomycetes</taxon>
        <taxon>Streptosporangiales</taxon>
        <taxon>Thermomonosporaceae</taxon>
        <taxon>Actinomadura</taxon>
    </lineage>
</organism>
<dbReference type="EMBL" id="JAGEOJ010000016">
    <property type="protein sequence ID" value="MBO2452423.1"/>
    <property type="molecule type" value="Genomic_DNA"/>
</dbReference>
<feature type="domain" description="PLD phosphodiesterase" evidence="1">
    <location>
        <begin position="435"/>
        <end position="458"/>
    </location>
</feature>
<feature type="domain" description="PLD phosphodiesterase" evidence="1">
    <location>
        <begin position="157"/>
        <end position="184"/>
    </location>
</feature>